<sequence length="123" mass="13871">MGKQELNDSSIGAIQDSGDNSMDMEEYMARADAELAQMKTKCKRMKIPAEPQQYSVSPLQNMKQRLQENYSEIDTGVEDDKIYYRPHKRVDLSGSVKRNMMITVGITCGLGLVTSVAYLATRR</sequence>
<keyword evidence="2" id="KW-0472">Membrane</keyword>
<accession>A0A1Y1S489</accession>
<evidence type="ECO:0000313" key="4">
    <source>
        <dbReference type="Proteomes" id="UP000192639"/>
    </source>
</evidence>
<feature type="region of interest" description="Disordered" evidence="1">
    <location>
        <begin position="1"/>
        <end position="21"/>
    </location>
</feature>
<protein>
    <submittedName>
        <fullName evidence="3">Uncharacterized protein</fullName>
    </submittedName>
</protein>
<organism evidence="3 4">
    <name type="scientific">Enterospora canceri</name>
    <dbReference type="NCBI Taxonomy" id="1081671"/>
    <lineage>
        <taxon>Eukaryota</taxon>
        <taxon>Fungi</taxon>
        <taxon>Fungi incertae sedis</taxon>
        <taxon>Microsporidia</taxon>
        <taxon>Enterocytozoonidae</taxon>
        <taxon>Enterospora</taxon>
    </lineage>
</organism>
<evidence type="ECO:0000256" key="2">
    <source>
        <dbReference type="SAM" id="Phobius"/>
    </source>
</evidence>
<dbReference type="EMBL" id="LWDP01000150">
    <property type="protein sequence ID" value="ORD93196.1"/>
    <property type="molecule type" value="Genomic_DNA"/>
</dbReference>
<keyword evidence="2" id="KW-1133">Transmembrane helix</keyword>
<feature type="transmembrane region" description="Helical" evidence="2">
    <location>
        <begin position="100"/>
        <end position="120"/>
    </location>
</feature>
<evidence type="ECO:0000313" key="3">
    <source>
        <dbReference type="EMBL" id="ORD93196.1"/>
    </source>
</evidence>
<reference evidence="3 4" key="1">
    <citation type="journal article" date="2017" name="Environ. Microbiol.">
        <title>Decay of the glycolytic pathway and adaptation to intranuclear parasitism within Enterocytozoonidae microsporidia.</title>
        <authorList>
            <person name="Wiredu Boakye D."/>
            <person name="Jaroenlak P."/>
            <person name="Prachumwat A."/>
            <person name="Williams T.A."/>
            <person name="Bateman K.S."/>
            <person name="Itsathitphaisarn O."/>
            <person name="Sritunyalucksana K."/>
            <person name="Paszkiewicz K.H."/>
            <person name="Moore K.A."/>
            <person name="Stentiford G.D."/>
            <person name="Williams B.A."/>
        </authorList>
    </citation>
    <scope>NUCLEOTIDE SEQUENCE [LARGE SCALE GENOMIC DNA]</scope>
    <source>
        <strain evidence="3 4">GB1</strain>
    </source>
</reference>
<keyword evidence="2" id="KW-0812">Transmembrane</keyword>
<proteinExistence type="predicted"/>
<evidence type="ECO:0000256" key="1">
    <source>
        <dbReference type="SAM" id="MobiDB-lite"/>
    </source>
</evidence>
<dbReference type="VEuPathDB" id="MicrosporidiaDB:ECANGB1_663"/>
<comment type="caution">
    <text evidence="3">The sequence shown here is derived from an EMBL/GenBank/DDBJ whole genome shotgun (WGS) entry which is preliminary data.</text>
</comment>
<keyword evidence="4" id="KW-1185">Reference proteome</keyword>
<feature type="compositionally biased region" description="Polar residues" evidence="1">
    <location>
        <begin position="7"/>
        <end position="20"/>
    </location>
</feature>
<dbReference type="AlphaFoldDB" id="A0A1Y1S489"/>
<name>A0A1Y1S489_9MICR</name>
<gene>
    <name evidence="3" type="ORF">ECANGB1_663</name>
</gene>
<dbReference type="Proteomes" id="UP000192639">
    <property type="component" value="Unassembled WGS sequence"/>
</dbReference>
<dbReference type="OrthoDB" id="10467189at2759"/>